<accession>A0A7K7LP66</accession>
<dbReference type="PANTHER" id="PTHR13802:SF52">
    <property type="entry name" value="MUCIN-4"/>
    <property type="match status" value="1"/>
</dbReference>
<dbReference type="Pfam" id="PF06119">
    <property type="entry name" value="NIDO"/>
    <property type="match status" value="1"/>
</dbReference>
<dbReference type="EMBL" id="VZSO01009125">
    <property type="protein sequence ID" value="NWZ32252.1"/>
    <property type="molecule type" value="Genomic_DNA"/>
</dbReference>
<gene>
    <name evidence="3" type="primary">Muc4_1</name>
    <name evidence="3" type="ORF">ASASCU_R14558</name>
</gene>
<organism evidence="3 4">
    <name type="scientific">Asarcornis scutulata</name>
    <dbReference type="NCBI Taxonomy" id="75869"/>
    <lineage>
        <taxon>Eukaryota</taxon>
        <taxon>Metazoa</taxon>
        <taxon>Chordata</taxon>
        <taxon>Craniata</taxon>
        <taxon>Vertebrata</taxon>
        <taxon>Euteleostomi</taxon>
        <taxon>Archelosauria</taxon>
        <taxon>Archosauria</taxon>
        <taxon>Dinosauria</taxon>
        <taxon>Saurischia</taxon>
        <taxon>Theropoda</taxon>
        <taxon>Coelurosauria</taxon>
        <taxon>Aves</taxon>
        <taxon>Neognathae</taxon>
        <taxon>Galloanserae</taxon>
        <taxon>Anseriformes</taxon>
        <taxon>Anatidae</taxon>
        <taxon>Anatinae</taxon>
        <taxon>Asarcornis</taxon>
    </lineage>
</organism>
<evidence type="ECO:0000259" key="2">
    <source>
        <dbReference type="PROSITE" id="PS51220"/>
    </source>
</evidence>
<reference evidence="3 4" key="1">
    <citation type="submission" date="2019-09" db="EMBL/GenBank/DDBJ databases">
        <title>Bird 10,000 Genomes (B10K) Project - Family phase.</title>
        <authorList>
            <person name="Zhang G."/>
        </authorList>
    </citation>
    <scope>NUCLEOTIDE SEQUENCE [LARGE SCALE GENOMIC DNA]</scope>
    <source>
        <strain evidence="3">OUT-0051</strain>
        <tissue evidence="3">Kidney</tissue>
    </source>
</reference>
<evidence type="ECO:0000313" key="3">
    <source>
        <dbReference type="EMBL" id="NWZ32252.1"/>
    </source>
</evidence>
<dbReference type="AlphaFoldDB" id="A0A7K7LP66"/>
<dbReference type="SMART" id="SM00539">
    <property type="entry name" value="NIDO"/>
    <property type="match status" value="1"/>
</dbReference>
<feature type="non-terminal residue" evidence="3">
    <location>
        <position position="1"/>
    </location>
</feature>
<evidence type="ECO:0000313" key="4">
    <source>
        <dbReference type="Proteomes" id="UP000525565"/>
    </source>
</evidence>
<proteinExistence type="predicted"/>
<dbReference type="InterPro" id="IPR051495">
    <property type="entry name" value="Epithelial_Barrier/Signaling"/>
</dbReference>
<dbReference type="PROSITE" id="PS51220">
    <property type="entry name" value="NIDO"/>
    <property type="match status" value="1"/>
</dbReference>
<name>A0A7K7LP66_9AVES</name>
<dbReference type="GO" id="GO:0005176">
    <property type="term" value="F:ErbB-2 class receptor binding"/>
    <property type="evidence" value="ECO:0007669"/>
    <property type="project" value="TreeGrafter"/>
</dbReference>
<sequence>WDNADFSRGTGTTFYQEFLTLNSEKPPFIRDVEAKVRRYLRSSYSAAWTLKITWDRAPAYGTRGDSRRTNTFQAVLTTDGFRSYVLLLYQDGGMRWDYSQLPAANVLIGYT</sequence>
<dbReference type="Proteomes" id="UP000525565">
    <property type="component" value="Unassembled WGS sequence"/>
</dbReference>
<dbReference type="GO" id="GO:0007160">
    <property type="term" value="P:cell-matrix adhesion"/>
    <property type="evidence" value="ECO:0007669"/>
    <property type="project" value="InterPro"/>
</dbReference>
<keyword evidence="4" id="KW-1185">Reference proteome</keyword>
<protein>
    <submittedName>
        <fullName evidence="3">MUC4 protein</fullName>
    </submittedName>
</protein>
<evidence type="ECO:0000256" key="1">
    <source>
        <dbReference type="ARBA" id="ARBA00023157"/>
    </source>
</evidence>
<feature type="domain" description="NIDO" evidence="2">
    <location>
        <begin position="1"/>
        <end position="111"/>
    </location>
</feature>
<comment type="caution">
    <text evidence="3">The sequence shown here is derived from an EMBL/GenBank/DDBJ whole genome shotgun (WGS) entry which is preliminary data.</text>
</comment>
<feature type="non-terminal residue" evidence="3">
    <location>
        <position position="111"/>
    </location>
</feature>
<dbReference type="PANTHER" id="PTHR13802">
    <property type="entry name" value="MUCIN 4-RELATED"/>
    <property type="match status" value="1"/>
</dbReference>
<keyword evidence="1" id="KW-1015">Disulfide bond</keyword>
<dbReference type="InterPro" id="IPR003886">
    <property type="entry name" value="NIDO_dom"/>
</dbReference>